<dbReference type="EMBL" id="KN834764">
    <property type="protein sequence ID" value="KIK63351.1"/>
    <property type="molecule type" value="Genomic_DNA"/>
</dbReference>
<proteinExistence type="predicted"/>
<name>A0A0D0C5D4_9AGAR</name>
<dbReference type="Proteomes" id="UP000053593">
    <property type="component" value="Unassembled WGS sequence"/>
</dbReference>
<accession>A0A0D0C5D4</accession>
<gene>
    <name evidence="1" type="ORF">GYMLUDRAFT_465823</name>
</gene>
<protein>
    <submittedName>
        <fullName evidence="1">Uncharacterized protein</fullName>
    </submittedName>
</protein>
<evidence type="ECO:0000313" key="1">
    <source>
        <dbReference type="EMBL" id="KIK63351.1"/>
    </source>
</evidence>
<evidence type="ECO:0000313" key="2">
    <source>
        <dbReference type="Proteomes" id="UP000053593"/>
    </source>
</evidence>
<sequence>MKGLNRRAASSILKGQLAVTCLLAGHNSLVALFIPISRRLAQHLKLERPHAFSPRYRSYSSSLKVVPADFIVTQHPRYSDLNIRHATHILKWIDSRICQFHPIES</sequence>
<dbReference type="AlphaFoldDB" id="A0A0D0C5D4"/>
<dbReference type="HOGENOM" id="CLU_2236882_0_0_1"/>
<keyword evidence="2" id="KW-1185">Reference proteome</keyword>
<reference evidence="1 2" key="1">
    <citation type="submission" date="2014-04" db="EMBL/GenBank/DDBJ databases">
        <title>Evolutionary Origins and Diversification of the Mycorrhizal Mutualists.</title>
        <authorList>
            <consortium name="DOE Joint Genome Institute"/>
            <consortium name="Mycorrhizal Genomics Consortium"/>
            <person name="Kohler A."/>
            <person name="Kuo A."/>
            <person name="Nagy L.G."/>
            <person name="Floudas D."/>
            <person name="Copeland A."/>
            <person name="Barry K.W."/>
            <person name="Cichocki N."/>
            <person name="Veneault-Fourrey C."/>
            <person name="LaButti K."/>
            <person name="Lindquist E.A."/>
            <person name="Lipzen A."/>
            <person name="Lundell T."/>
            <person name="Morin E."/>
            <person name="Murat C."/>
            <person name="Riley R."/>
            <person name="Ohm R."/>
            <person name="Sun H."/>
            <person name="Tunlid A."/>
            <person name="Henrissat B."/>
            <person name="Grigoriev I.V."/>
            <person name="Hibbett D.S."/>
            <person name="Martin F."/>
        </authorList>
    </citation>
    <scope>NUCLEOTIDE SEQUENCE [LARGE SCALE GENOMIC DNA]</scope>
    <source>
        <strain evidence="1 2">FD-317 M1</strain>
    </source>
</reference>
<organism evidence="1 2">
    <name type="scientific">Collybiopsis luxurians FD-317 M1</name>
    <dbReference type="NCBI Taxonomy" id="944289"/>
    <lineage>
        <taxon>Eukaryota</taxon>
        <taxon>Fungi</taxon>
        <taxon>Dikarya</taxon>
        <taxon>Basidiomycota</taxon>
        <taxon>Agaricomycotina</taxon>
        <taxon>Agaricomycetes</taxon>
        <taxon>Agaricomycetidae</taxon>
        <taxon>Agaricales</taxon>
        <taxon>Marasmiineae</taxon>
        <taxon>Omphalotaceae</taxon>
        <taxon>Collybiopsis</taxon>
        <taxon>Collybiopsis luxurians</taxon>
    </lineage>
</organism>